<protein>
    <submittedName>
        <fullName evidence="6">NitT/TauT family transport system substrate-binding protein</fullName>
    </submittedName>
</protein>
<dbReference type="NCBIfam" id="TIGR01728">
    <property type="entry name" value="SsuA_fam"/>
    <property type="match status" value="1"/>
</dbReference>
<dbReference type="SUPFAM" id="SSF53850">
    <property type="entry name" value="Periplasmic binding protein-like II"/>
    <property type="match status" value="1"/>
</dbReference>
<evidence type="ECO:0000256" key="4">
    <source>
        <dbReference type="ARBA" id="ARBA00022729"/>
    </source>
</evidence>
<sequence length="326" mass="34886">MAITKRTLVKALGTGIFGVSLGIMTGAASSADADNIRMGYIADYFGTSMAAIATEKGLWEKHGLKADLKVFTNGPIQVQALGAGSLDFAYIGPGALWLPASGKAKIIAVNALGYTDRVIAQPGIETIADLKGKKVGVPEGTSGDMLLRLALERAGLTLDDIEVVRMDPSTIVTAFGSGQVDAAGIWYPFVEVIRNRIPDMNELTSNEDFFPDVAFPSSFIVSDAMSGNAAVVKKVNAVIKEALDFRRDNMNEAVAITAKFLNVPEGPLAKEAKLAKLPSSKELEDLTRDGKVDAWFDTLARLYADFGKIKDPLPAKDFYLSDLYAE</sequence>
<dbReference type="AlphaFoldDB" id="A0A1I5I517"/>
<feature type="domain" description="SsuA/THI5-like" evidence="5">
    <location>
        <begin position="52"/>
        <end position="249"/>
    </location>
</feature>
<organism evidence="6 7">
    <name type="scientific">Cohaesibacter marisflavi</name>
    <dbReference type="NCBI Taxonomy" id="655353"/>
    <lineage>
        <taxon>Bacteria</taxon>
        <taxon>Pseudomonadati</taxon>
        <taxon>Pseudomonadota</taxon>
        <taxon>Alphaproteobacteria</taxon>
        <taxon>Hyphomicrobiales</taxon>
        <taxon>Cohaesibacteraceae</taxon>
    </lineage>
</organism>
<evidence type="ECO:0000259" key="5">
    <source>
        <dbReference type="Pfam" id="PF09084"/>
    </source>
</evidence>
<evidence type="ECO:0000313" key="7">
    <source>
        <dbReference type="Proteomes" id="UP000199236"/>
    </source>
</evidence>
<dbReference type="GO" id="GO:0016020">
    <property type="term" value="C:membrane"/>
    <property type="evidence" value="ECO:0007669"/>
    <property type="project" value="InterPro"/>
</dbReference>
<reference evidence="6 7" key="1">
    <citation type="submission" date="2016-10" db="EMBL/GenBank/DDBJ databases">
        <authorList>
            <person name="de Groot N.N."/>
        </authorList>
    </citation>
    <scope>NUCLEOTIDE SEQUENCE [LARGE SCALE GENOMIC DNA]</scope>
    <source>
        <strain evidence="6 7">CGMCC 1.9157</strain>
    </source>
</reference>
<dbReference type="PANTHER" id="PTHR30024">
    <property type="entry name" value="ALIPHATIC SULFONATES-BINDING PROTEIN-RELATED"/>
    <property type="match status" value="1"/>
</dbReference>
<evidence type="ECO:0000256" key="2">
    <source>
        <dbReference type="ARBA" id="ARBA00010742"/>
    </source>
</evidence>
<name>A0A1I5I517_9HYPH</name>
<dbReference type="Gene3D" id="3.40.190.10">
    <property type="entry name" value="Periplasmic binding protein-like II"/>
    <property type="match status" value="2"/>
</dbReference>
<comment type="subcellular location">
    <subcellularLocation>
        <location evidence="1">Periplasm</location>
    </subcellularLocation>
</comment>
<dbReference type="PANTHER" id="PTHR30024:SF47">
    <property type="entry name" value="TAURINE-BINDING PERIPLASMIC PROTEIN"/>
    <property type="match status" value="1"/>
</dbReference>
<evidence type="ECO:0000313" key="6">
    <source>
        <dbReference type="EMBL" id="SFO55171.1"/>
    </source>
</evidence>
<dbReference type="GO" id="GO:0042597">
    <property type="term" value="C:periplasmic space"/>
    <property type="evidence" value="ECO:0007669"/>
    <property type="project" value="UniProtKB-SubCell"/>
</dbReference>
<gene>
    <name evidence="6" type="ORF">SAMN04488056_10823</name>
</gene>
<evidence type="ECO:0000256" key="1">
    <source>
        <dbReference type="ARBA" id="ARBA00004418"/>
    </source>
</evidence>
<dbReference type="InterPro" id="IPR010067">
    <property type="entry name" value="ABC_SsuA_sub-bd"/>
</dbReference>
<keyword evidence="7" id="KW-1185">Reference proteome</keyword>
<keyword evidence="4" id="KW-0732">Signal</keyword>
<dbReference type="STRING" id="655353.SAMN04488056_10823"/>
<dbReference type="EMBL" id="FOVR01000008">
    <property type="protein sequence ID" value="SFO55171.1"/>
    <property type="molecule type" value="Genomic_DNA"/>
</dbReference>
<proteinExistence type="inferred from homology"/>
<dbReference type="InterPro" id="IPR015168">
    <property type="entry name" value="SsuA/THI5"/>
</dbReference>
<dbReference type="Proteomes" id="UP000199236">
    <property type="component" value="Unassembled WGS sequence"/>
</dbReference>
<dbReference type="GO" id="GO:0042626">
    <property type="term" value="F:ATPase-coupled transmembrane transporter activity"/>
    <property type="evidence" value="ECO:0007669"/>
    <property type="project" value="InterPro"/>
</dbReference>
<accession>A0A1I5I517</accession>
<evidence type="ECO:0000256" key="3">
    <source>
        <dbReference type="ARBA" id="ARBA00022448"/>
    </source>
</evidence>
<comment type="similarity">
    <text evidence="2">Belongs to the bacterial solute-binding protein SsuA/TauA family.</text>
</comment>
<dbReference type="Pfam" id="PF09084">
    <property type="entry name" value="NMT1"/>
    <property type="match status" value="1"/>
</dbReference>
<keyword evidence="3" id="KW-0813">Transport</keyword>